<reference evidence="3 4" key="1">
    <citation type="submission" date="2018-08" db="EMBL/GenBank/DDBJ databases">
        <title>Aphanomyces genome sequencing and annotation.</title>
        <authorList>
            <person name="Minardi D."/>
            <person name="Oidtmann B."/>
            <person name="Van Der Giezen M."/>
            <person name="Studholme D.J."/>
        </authorList>
    </citation>
    <scope>NUCLEOTIDE SEQUENCE [LARGE SCALE GENOMIC DNA]</scope>
    <source>
        <strain evidence="3 4">SA</strain>
    </source>
</reference>
<comment type="caution">
    <text evidence="3">The sequence shown here is derived from an EMBL/GenBank/DDBJ whole genome shotgun (WGS) entry which is preliminary data.</text>
</comment>
<name>A0A397DDZ5_APHAT</name>
<evidence type="ECO:0000313" key="3">
    <source>
        <dbReference type="EMBL" id="RHY60762.1"/>
    </source>
</evidence>
<accession>A0A397DDZ5</accession>
<dbReference type="EMBL" id="QUTC01005023">
    <property type="protein sequence ID" value="RHY60762.1"/>
    <property type="molecule type" value="Genomic_DNA"/>
</dbReference>
<evidence type="ECO:0000313" key="4">
    <source>
        <dbReference type="Proteomes" id="UP000265716"/>
    </source>
</evidence>
<dbReference type="InterPro" id="IPR011024">
    <property type="entry name" value="G_crystallin-like"/>
</dbReference>
<feature type="transmembrane region" description="Helical" evidence="1">
    <location>
        <begin position="1033"/>
        <end position="1060"/>
    </location>
</feature>
<keyword evidence="1" id="KW-0472">Membrane</keyword>
<dbReference type="VEuPathDB" id="FungiDB:H257_03023"/>
<feature type="chain" id="PRO_5017319244" evidence="2">
    <location>
        <begin position="18"/>
        <end position="1088"/>
    </location>
</feature>
<dbReference type="Proteomes" id="UP000265716">
    <property type="component" value="Unassembled WGS sequence"/>
</dbReference>
<dbReference type="AlphaFoldDB" id="A0A397DDZ5"/>
<organism evidence="3 4">
    <name type="scientific">Aphanomyces astaci</name>
    <name type="common">Crayfish plague agent</name>
    <dbReference type="NCBI Taxonomy" id="112090"/>
    <lineage>
        <taxon>Eukaryota</taxon>
        <taxon>Sar</taxon>
        <taxon>Stramenopiles</taxon>
        <taxon>Oomycota</taxon>
        <taxon>Saprolegniomycetes</taxon>
        <taxon>Saprolegniales</taxon>
        <taxon>Verrucalvaceae</taxon>
        <taxon>Aphanomyces</taxon>
    </lineage>
</organism>
<evidence type="ECO:0000256" key="2">
    <source>
        <dbReference type="SAM" id="SignalP"/>
    </source>
</evidence>
<evidence type="ECO:0000256" key="1">
    <source>
        <dbReference type="SAM" id="Phobius"/>
    </source>
</evidence>
<dbReference type="Gene3D" id="2.60.20.10">
    <property type="entry name" value="Crystallins"/>
    <property type="match status" value="2"/>
</dbReference>
<keyword evidence="2" id="KW-0732">Signal</keyword>
<proteinExistence type="predicted"/>
<gene>
    <name evidence="3" type="ORF">DYB38_000292</name>
</gene>
<keyword evidence="1" id="KW-1133">Transmembrane helix</keyword>
<dbReference type="SUPFAM" id="SSF49695">
    <property type="entry name" value="gamma-Crystallin-like"/>
    <property type="match status" value="1"/>
</dbReference>
<feature type="signal peptide" evidence="2">
    <location>
        <begin position="1"/>
        <end position="17"/>
    </location>
</feature>
<sequence>MRRALVLLSGGLLAVHAAVQPWSNGRAALHDMAQGVDTSITTCPAWIGNDYYIVDQSGACLACNVFDDNCWDSPIPTSPGSASLFALGTAAGVVFTSAPAVQFPHTTNSQHTAVVTLRSTAVNAANDFTILSPESDYTWADFDTNRNNYVWSKLNPATMTPGVYVAQVEAWQPVNLRSGICQLCFSVSDHFRPRSTTPCPASTGDFTKVGWPENVGTLTAYLTSVQAFVTSFVNNACSSPVDASCQDVVQVTGSDWFGCPLNLAVAEFKSPSQFFQKNFAATCVATKLVENPFLSAAVLANPELTLSPAKCTRTVSFEYTWKEFWVEYRCGQPSVSHCSGGADGAAGGDATSTANANSNFQCKRGPLTLAATANNLVTSVSMSANTVALSANALYIPDPATTFPSLGYSSTRQIHFWSTPATAAFNGDLVPLLIPIQSLFTPQALGNAIAGLTLPTVSQLVFWRWRVGTTWRDFAQNDKVTLSSLATVVTFEAWTQCGIKAVDPAISWTVYNHRRQTIPNVDEWFQGNWKFPTASDAHCNVRDSDFAALTFRYDATELQTKVTNWTFQSMKCSWMYGTLVNNVQFAPSTQSWPLVPTGVSNEVVETTFAPKLLNRPVTQLSTYCDLTFFSTAAVNGIAVTIYVGAFSGESKSYGVGSYNLDGNFLVNVNSFVVSPGFEVVFYKQLNQQGIASAVYQFDTPLTTFVNWNPQSFVARTAVVASVLTLFADPLYKGTSAVFGIGTSDLATGLAPSSLQLATGFQVTAYDQRNQRGNSIVFTANMDTLPTAWNNQILSVAVDVVASANVVTMYLDANYLGASLSFGVGDFALPTAFRNTVSSIKLAAGYKLTIFTSPAWTGTTTVTYTATSGGALWMPTLGTWNNRGQSLRIAPAVPPTSIVHTYSSITHWFETCDAPSWTGAFYSNAVCEATCMANSWKTLAARVAAPFQACAGNLISPASPWDATALPVATVLDVGATRGCCRDCDASLVPGFTAVTCAGTTVSAAISRCQPGGFTTSTSLRVTAPATDDPSLTLLLSLANVATMLKGLIVGVVVVGVVAVLRGTRQLRGGNEYWAHDSTTDSLTTAFLE</sequence>
<keyword evidence="1" id="KW-0812">Transmembrane</keyword>
<protein>
    <submittedName>
        <fullName evidence="3">Uncharacterized protein</fullName>
    </submittedName>
</protein>